<dbReference type="Proteomes" id="UP000199361">
    <property type="component" value="Unassembled WGS sequence"/>
</dbReference>
<evidence type="ECO:0000256" key="1">
    <source>
        <dbReference type="SAM" id="MobiDB-lite"/>
    </source>
</evidence>
<keyword evidence="3" id="KW-1185">Reference proteome</keyword>
<sequence length="63" mass="6560">MTKRAYRVSGPRPVAGVGTGGTVHLDPEAVNIPALIEAGHIEIVRKPSVKESAPEKTAEEVAA</sequence>
<accession>A0A1I0EF32</accession>
<evidence type="ECO:0000313" key="2">
    <source>
        <dbReference type="EMBL" id="SET43435.1"/>
    </source>
</evidence>
<evidence type="ECO:0000313" key="3">
    <source>
        <dbReference type="Proteomes" id="UP000199361"/>
    </source>
</evidence>
<protein>
    <submittedName>
        <fullName evidence="2">Uncharacterized protein</fullName>
    </submittedName>
</protein>
<gene>
    <name evidence="2" type="ORF">SAMN05421811_10311</name>
</gene>
<feature type="region of interest" description="Disordered" evidence="1">
    <location>
        <begin position="1"/>
        <end position="22"/>
    </location>
</feature>
<dbReference type="RefSeq" id="WP_143082136.1">
    <property type="nucleotide sequence ID" value="NZ_FOHX01000003.1"/>
</dbReference>
<proteinExistence type="predicted"/>
<dbReference type="OrthoDB" id="9992580at2"/>
<organism evidence="2 3">
    <name type="scientific">Nonomuraea wenchangensis</name>
    <dbReference type="NCBI Taxonomy" id="568860"/>
    <lineage>
        <taxon>Bacteria</taxon>
        <taxon>Bacillati</taxon>
        <taxon>Actinomycetota</taxon>
        <taxon>Actinomycetes</taxon>
        <taxon>Streptosporangiales</taxon>
        <taxon>Streptosporangiaceae</taxon>
        <taxon>Nonomuraea</taxon>
    </lineage>
</organism>
<dbReference type="AlphaFoldDB" id="A0A1I0EF32"/>
<name>A0A1I0EF32_9ACTN</name>
<reference evidence="2 3" key="1">
    <citation type="submission" date="2016-10" db="EMBL/GenBank/DDBJ databases">
        <authorList>
            <person name="de Groot N.N."/>
        </authorList>
    </citation>
    <scope>NUCLEOTIDE SEQUENCE [LARGE SCALE GENOMIC DNA]</scope>
    <source>
        <strain evidence="2 3">CGMCC 4.5598</strain>
    </source>
</reference>
<dbReference type="EMBL" id="FOHX01000003">
    <property type="protein sequence ID" value="SET43435.1"/>
    <property type="molecule type" value="Genomic_DNA"/>
</dbReference>
<dbReference type="STRING" id="568860.SAMN05421811_10311"/>